<proteinExistence type="predicted"/>
<feature type="transmembrane region" description="Helical" evidence="1">
    <location>
        <begin position="20"/>
        <end position="40"/>
    </location>
</feature>
<reference evidence="3" key="1">
    <citation type="submission" date="2017-05" db="EMBL/GenBank/DDBJ databases">
        <title>Complete and WGS of Bordetella genogroups.</title>
        <authorList>
            <person name="Spilker T."/>
            <person name="Lipuma J."/>
        </authorList>
    </citation>
    <scope>NUCLEOTIDE SEQUENCE [LARGE SCALE GENOMIC DNA]</scope>
    <source>
        <strain evidence="3">AU18089</strain>
    </source>
</reference>
<comment type="caution">
    <text evidence="2">The sequence shown here is derived from an EMBL/GenBank/DDBJ whole genome shotgun (WGS) entry which is preliminary data.</text>
</comment>
<keyword evidence="1" id="KW-0812">Transmembrane</keyword>
<evidence type="ECO:0000313" key="3">
    <source>
        <dbReference type="Proteomes" id="UP000216947"/>
    </source>
</evidence>
<dbReference type="RefSeq" id="WP_094797553.1">
    <property type="nucleotide sequence ID" value="NZ_NEVK01000008.1"/>
</dbReference>
<sequence length="77" mass="8499">MNRNATHTRTDHAQSAREVFRVPVWLGLASIVGLLSALFGDGAWDGLSWLTMLAPVAAVCWAWRWRLTPARGAGRQP</sequence>
<organism evidence="2 3">
    <name type="scientific">Bordetella genomosp. 7</name>
    <dbReference type="NCBI Taxonomy" id="1416805"/>
    <lineage>
        <taxon>Bacteria</taxon>
        <taxon>Pseudomonadati</taxon>
        <taxon>Pseudomonadota</taxon>
        <taxon>Betaproteobacteria</taxon>
        <taxon>Burkholderiales</taxon>
        <taxon>Alcaligenaceae</taxon>
        <taxon>Bordetella</taxon>
    </lineage>
</organism>
<gene>
    <name evidence="2" type="ORF">CAL19_17660</name>
</gene>
<name>A0A261QUN6_9BORD</name>
<accession>A0A261QUN6</accession>
<dbReference type="AlphaFoldDB" id="A0A261QUN6"/>
<evidence type="ECO:0000313" key="2">
    <source>
        <dbReference type="EMBL" id="OZI16505.1"/>
    </source>
</evidence>
<dbReference type="EMBL" id="NEVK01000008">
    <property type="protein sequence ID" value="OZI16505.1"/>
    <property type="molecule type" value="Genomic_DNA"/>
</dbReference>
<keyword evidence="1" id="KW-1133">Transmembrane helix</keyword>
<feature type="transmembrane region" description="Helical" evidence="1">
    <location>
        <begin position="46"/>
        <end position="65"/>
    </location>
</feature>
<keyword evidence="3" id="KW-1185">Reference proteome</keyword>
<keyword evidence="1" id="KW-0472">Membrane</keyword>
<evidence type="ECO:0000256" key="1">
    <source>
        <dbReference type="SAM" id="Phobius"/>
    </source>
</evidence>
<protein>
    <recommendedName>
        <fullName evidence="4">DUF4175 domain-containing protein</fullName>
    </recommendedName>
</protein>
<dbReference type="Proteomes" id="UP000216947">
    <property type="component" value="Unassembled WGS sequence"/>
</dbReference>
<evidence type="ECO:0008006" key="4">
    <source>
        <dbReference type="Google" id="ProtNLM"/>
    </source>
</evidence>